<sequence length="115" mass="13445">MNEDTLIYVVDMGEIDYAPGFEMVENRSKDHRTERVLNDFYKDCLSFWNREKEHGTVLGRSPELLAISDVSFIKHDPSVPNGGLLDEETKQIWLKEKKNQLLDNKLKEQIAEMEM</sequence>
<dbReference type="RefSeq" id="WP_094885729.1">
    <property type="nucleotide sequence ID" value="NZ_NPMS01000004.1"/>
</dbReference>
<organism evidence="1 2">
    <name type="scientific">Virgibacillus indicus</name>
    <dbReference type="NCBI Taxonomy" id="2024554"/>
    <lineage>
        <taxon>Bacteria</taxon>
        <taxon>Bacillati</taxon>
        <taxon>Bacillota</taxon>
        <taxon>Bacilli</taxon>
        <taxon>Bacillales</taxon>
        <taxon>Bacillaceae</taxon>
        <taxon>Virgibacillus</taxon>
    </lineage>
</organism>
<proteinExistence type="predicted"/>
<dbReference type="AlphaFoldDB" id="A0A265N9G3"/>
<dbReference type="Proteomes" id="UP000216498">
    <property type="component" value="Unassembled WGS sequence"/>
</dbReference>
<comment type="caution">
    <text evidence="1">The sequence shown here is derived from an EMBL/GenBank/DDBJ whole genome shotgun (WGS) entry which is preliminary data.</text>
</comment>
<dbReference type="OrthoDB" id="2967575at2"/>
<name>A0A265N9G3_9BACI</name>
<evidence type="ECO:0000313" key="2">
    <source>
        <dbReference type="Proteomes" id="UP000216498"/>
    </source>
</evidence>
<protein>
    <submittedName>
        <fullName evidence="1">Uncharacterized protein</fullName>
    </submittedName>
</protein>
<accession>A0A265N9G3</accession>
<reference evidence="1 2" key="1">
    <citation type="submission" date="2017-08" db="EMBL/GenBank/DDBJ databases">
        <title>Virgibacillus indicus sp. nov. and Virgibacillus profoundi sp. nov, two moderately halophilic bacteria isolated from marine sediment by using the Microfluidic Streak Plate.</title>
        <authorList>
            <person name="Xu B."/>
            <person name="Hu B."/>
            <person name="Wang J."/>
            <person name="Zhu Y."/>
            <person name="Huang L."/>
            <person name="Du W."/>
            <person name="Huang Y."/>
        </authorList>
    </citation>
    <scope>NUCLEOTIDE SEQUENCE [LARGE SCALE GENOMIC DNA]</scope>
    <source>
        <strain evidence="1 2">IO3-P2-C2</strain>
    </source>
</reference>
<keyword evidence="2" id="KW-1185">Reference proteome</keyword>
<dbReference type="EMBL" id="NPMS01000004">
    <property type="protein sequence ID" value="OZU88633.1"/>
    <property type="molecule type" value="Genomic_DNA"/>
</dbReference>
<gene>
    <name evidence="1" type="ORF">CIL03_10075</name>
</gene>
<evidence type="ECO:0000313" key="1">
    <source>
        <dbReference type="EMBL" id="OZU88633.1"/>
    </source>
</evidence>